<dbReference type="PANTHER" id="PTHR33751:SF9">
    <property type="entry name" value="CYTOCHROME C4"/>
    <property type="match status" value="1"/>
</dbReference>
<gene>
    <name evidence="9" type="ORF">GH975_11760</name>
</gene>
<evidence type="ECO:0000313" key="10">
    <source>
        <dbReference type="Proteomes" id="UP000388235"/>
    </source>
</evidence>
<sequence length="105" mass="11139">MKYQILTAALLAAFSASVMANEKAIQSGSELAQVKGCIGCHGMDGIGIGPTFPNLAGQHSSYLVEQLRHYRSGYRPNAIMAGQATNLTDAEIFDLASYYASKPAP</sequence>
<dbReference type="OrthoDB" id="9796421at2"/>
<evidence type="ECO:0000256" key="6">
    <source>
        <dbReference type="PROSITE-ProRule" id="PRU00433"/>
    </source>
</evidence>
<keyword evidence="1" id="KW-0813">Transport</keyword>
<name>A0A5Q2QFS2_9GAMM</name>
<dbReference type="GO" id="GO:0020037">
    <property type="term" value="F:heme binding"/>
    <property type="evidence" value="ECO:0007669"/>
    <property type="project" value="InterPro"/>
</dbReference>
<evidence type="ECO:0000256" key="5">
    <source>
        <dbReference type="ARBA" id="ARBA00023004"/>
    </source>
</evidence>
<evidence type="ECO:0000256" key="1">
    <source>
        <dbReference type="ARBA" id="ARBA00022448"/>
    </source>
</evidence>
<evidence type="ECO:0000259" key="8">
    <source>
        <dbReference type="PROSITE" id="PS51007"/>
    </source>
</evidence>
<evidence type="ECO:0000256" key="4">
    <source>
        <dbReference type="ARBA" id="ARBA00022982"/>
    </source>
</evidence>
<keyword evidence="7" id="KW-0732">Signal</keyword>
<dbReference type="EMBL" id="CP045871">
    <property type="protein sequence ID" value="QGG81202.1"/>
    <property type="molecule type" value="Genomic_DNA"/>
</dbReference>
<evidence type="ECO:0000313" key="9">
    <source>
        <dbReference type="EMBL" id="QGG81202.1"/>
    </source>
</evidence>
<dbReference type="InterPro" id="IPR036909">
    <property type="entry name" value="Cyt_c-like_dom_sf"/>
</dbReference>
<protein>
    <submittedName>
        <fullName evidence="9">C-type cytochrome</fullName>
    </submittedName>
</protein>
<dbReference type="KEGG" id="llp:GH975_11760"/>
<reference evidence="9 10" key="1">
    <citation type="submission" date="2019-11" db="EMBL/GenBank/DDBJ databases">
        <authorList>
            <person name="Khan S.A."/>
            <person name="Jeon C.O."/>
            <person name="Chun B.H."/>
        </authorList>
    </citation>
    <scope>NUCLEOTIDE SEQUENCE [LARGE SCALE GENOMIC DNA]</scope>
    <source>
        <strain evidence="9 10">IMCC 1097</strain>
    </source>
</reference>
<keyword evidence="4" id="KW-0249">Electron transport</keyword>
<dbReference type="SUPFAM" id="SSF46626">
    <property type="entry name" value="Cytochrome c"/>
    <property type="match status" value="1"/>
</dbReference>
<feature type="chain" id="PRO_5024288429" evidence="7">
    <location>
        <begin position="21"/>
        <end position="105"/>
    </location>
</feature>
<evidence type="ECO:0000256" key="3">
    <source>
        <dbReference type="ARBA" id="ARBA00022723"/>
    </source>
</evidence>
<dbReference type="Gene3D" id="1.10.760.10">
    <property type="entry name" value="Cytochrome c-like domain"/>
    <property type="match status" value="1"/>
</dbReference>
<evidence type="ECO:0000256" key="7">
    <source>
        <dbReference type="SAM" id="SignalP"/>
    </source>
</evidence>
<feature type="signal peptide" evidence="7">
    <location>
        <begin position="1"/>
        <end position="20"/>
    </location>
</feature>
<dbReference type="InterPro" id="IPR009056">
    <property type="entry name" value="Cyt_c-like_dom"/>
</dbReference>
<proteinExistence type="predicted"/>
<evidence type="ECO:0000256" key="2">
    <source>
        <dbReference type="ARBA" id="ARBA00022617"/>
    </source>
</evidence>
<dbReference type="Pfam" id="PF00034">
    <property type="entry name" value="Cytochrom_C"/>
    <property type="match status" value="1"/>
</dbReference>
<dbReference type="GO" id="GO:0009055">
    <property type="term" value="F:electron transfer activity"/>
    <property type="evidence" value="ECO:0007669"/>
    <property type="project" value="InterPro"/>
</dbReference>
<dbReference type="RefSeq" id="WP_153714705.1">
    <property type="nucleotide sequence ID" value="NZ_CP045871.1"/>
</dbReference>
<accession>A0A5Q2QFS2</accession>
<keyword evidence="5 6" id="KW-0408">Iron</keyword>
<keyword evidence="2 6" id="KW-0349">Heme</keyword>
<dbReference type="PROSITE" id="PS51007">
    <property type="entry name" value="CYTC"/>
    <property type="match status" value="1"/>
</dbReference>
<keyword evidence="3 6" id="KW-0479">Metal-binding</keyword>
<feature type="domain" description="Cytochrome c" evidence="8">
    <location>
        <begin position="23"/>
        <end position="103"/>
    </location>
</feature>
<dbReference type="GO" id="GO:0046872">
    <property type="term" value="F:metal ion binding"/>
    <property type="evidence" value="ECO:0007669"/>
    <property type="project" value="UniProtKB-KW"/>
</dbReference>
<keyword evidence="10" id="KW-1185">Reference proteome</keyword>
<organism evidence="9 10">
    <name type="scientific">Litorivicinus lipolyticus</name>
    <dbReference type="NCBI Taxonomy" id="418701"/>
    <lineage>
        <taxon>Bacteria</taxon>
        <taxon>Pseudomonadati</taxon>
        <taxon>Pseudomonadota</taxon>
        <taxon>Gammaproteobacteria</taxon>
        <taxon>Oceanospirillales</taxon>
        <taxon>Litorivicinaceae</taxon>
        <taxon>Litorivicinus</taxon>
    </lineage>
</organism>
<dbReference type="PANTHER" id="PTHR33751">
    <property type="entry name" value="CBB3-TYPE CYTOCHROME C OXIDASE SUBUNIT FIXP"/>
    <property type="match status" value="1"/>
</dbReference>
<dbReference type="AlphaFoldDB" id="A0A5Q2QFS2"/>
<dbReference type="InterPro" id="IPR050597">
    <property type="entry name" value="Cytochrome_c_Oxidase_Subunit"/>
</dbReference>
<dbReference type="Proteomes" id="UP000388235">
    <property type="component" value="Chromosome"/>
</dbReference>